<dbReference type="EMBL" id="FITM01000154">
    <property type="protein sequence ID" value="CZB21521.1"/>
    <property type="molecule type" value="Genomic_DNA"/>
</dbReference>
<reference evidence="2" key="1">
    <citation type="submission" date="2016-02" db="EMBL/GenBank/DDBJ databases">
        <authorList>
            <person name="liu f."/>
        </authorList>
    </citation>
    <scope>NUCLEOTIDE SEQUENCE [LARGE SCALE GENOMIC DNA]</scope>
</reference>
<evidence type="ECO:0000313" key="1">
    <source>
        <dbReference type="EMBL" id="CZB21521.1"/>
    </source>
</evidence>
<protein>
    <submittedName>
        <fullName evidence="1">ADP-ribose 1''-phosphate phophatase related protein</fullName>
    </submittedName>
</protein>
<name>A0A170TE85_9SYNE</name>
<proteinExistence type="predicted"/>
<accession>A0A170TE85</accession>
<dbReference type="AlphaFoldDB" id="A0A170TE85"/>
<evidence type="ECO:0000313" key="2">
    <source>
        <dbReference type="Proteomes" id="UP000182631"/>
    </source>
</evidence>
<gene>
    <name evidence="1" type="ORF">FLM9_1433</name>
</gene>
<dbReference type="Proteomes" id="UP000182631">
    <property type="component" value="Unassembled WGS sequence"/>
</dbReference>
<sequence>MLHFTMGNSSNVRPRIAEAFGRLNSLDVVVFEPQPVPNVQRTVRSLAVPKVTPGRVALVGLMDRYLDGLLNPFVTLLKAHKLIILPAGCGRAPVPSARARQLLAGCGRAPQADWVAQLVAGFESSFGLELLSTVHWVLEYEKPQSQDKLVADGTDEMRTRRASHAARLSWQWM</sequence>
<organism evidence="1 2">
    <name type="scientific">Candidatus Synechococcus spongiarum</name>
    <dbReference type="NCBI Taxonomy" id="431041"/>
    <lineage>
        <taxon>Bacteria</taxon>
        <taxon>Bacillati</taxon>
        <taxon>Cyanobacteriota</taxon>
        <taxon>Cyanophyceae</taxon>
        <taxon>Synechococcales</taxon>
        <taxon>Synechococcaceae</taxon>
        <taxon>Synechococcus</taxon>
    </lineage>
</organism>
<keyword evidence="2" id="KW-1185">Reference proteome</keyword>